<evidence type="ECO:0000256" key="2">
    <source>
        <dbReference type="SAM" id="Phobius"/>
    </source>
</evidence>
<gene>
    <name evidence="3" type="ORF">METZ01_LOCUS63146</name>
</gene>
<feature type="compositionally biased region" description="Basic and acidic residues" evidence="1">
    <location>
        <begin position="44"/>
        <end position="63"/>
    </location>
</feature>
<keyword evidence="2" id="KW-0472">Membrane</keyword>
<feature type="region of interest" description="Disordered" evidence="1">
    <location>
        <begin position="38"/>
        <end position="77"/>
    </location>
</feature>
<evidence type="ECO:0000256" key="1">
    <source>
        <dbReference type="SAM" id="MobiDB-lite"/>
    </source>
</evidence>
<evidence type="ECO:0008006" key="4">
    <source>
        <dbReference type="Google" id="ProtNLM"/>
    </source>
</evidence>
<keyword evidence="2" id="KW-0812">Transmembrane</keyword>
<keyword evidence="2" id="KW-1133">Transmembrane helix</keyword>
<organism evidence="3">
    <name type="scientific">marine metagenome</name>
    <dbReference type="NCBI Taxonomy" id="408172"/>
    <lineage>
        <taxon>unclassified sequences</taxon>
        <taxon>metagenomes</taxon>
        <taxon>ecological metagenomes</taxon>
    </lineage>
</organism>
<feature type="transmembrane region" description="Helical" evidence="2">
    <location>
        <begin position="6"/>
        <end position="25"/>
    </location>
</feature>
<accession>A0A381T265</accession>
<name>A0A381T265_9ZZZZ</name>
<proteinExistence type="predicted"/>
<evidence type="ECO:0000313" key="3">
    <source>
        <dbReference type="EMBL" id="SVA10292.1"/>
    </source>
</evidence>
<sequence length="77" mass="9104">MGILKFILSLLVAYYVFKILSRMYLGYIINKFKNNTYRHTSNNTKKEQEGEVTIDKMPKENSKKNNAGDYIDYEEID</sequence>
<protein>
    <recommendedName>
        <fullName evidence="4">DUF4834 domain-containing protein</fullName>
    </recommendedName>
</protein>
<dbReference type="EMBL" id="UINC01003913">
    <property type="protein sequence ID" value="SVA10292.1"/>
    <property type="molecule type" value="Genomic_DNA"/>
</dbReference>
<dbReference type="AlphaFoldDB" id="A0A381T265"/>
<reference evidence="3" key="1">
    <citation type="submission" date="2018-05" db="EMBL/GenBank/DDBJ databases">
        <authorList>
            <person name="Lanie J.A."/>
            <person name="Ng W.-L."/>
            <person name="Kazmierczak K.M."/>
            <person name="Andrzejewski T.M."/>
            <person name="Davidsen T.M."/>
            <person name="Wayne K.J."/>
            <person name="Tettelin H."/>
            <person name="Glass J.I."/>
            <person name="Rusch D."/>
            <person name="Podicherti R."/>
            <person name="Tsui H.-C.T."/>
            <person name="Winkler M.E."/>
        </authorList>
    </citation>
    <scope>NUCLEOTIDE SEQUENCE</scope>
</reference>